<evidence type="ECO:0000256" key="1">
    <source>
        <dbReference type="SAM" id="MobiDB-lite"/>
    </source>
</evidence>
<dbReference type="OrthoDB" id="5338458at2759"/>
<organism evidence="3 4">
    <name type="scientific">Heterodermia speciosa</name>
    <dbReference type="NCBI Taxonomy" id="116794"/>
    <lineage>
        <taxon>Eukaryota</taxon>
        <taxon>Fungi</taxon>
        <taxon>Dikarya</taxon>
        <taxon>Ascomycota</taxon>
        <taxon>Pezizomycotina</taxon>
        <taxon>Lecanoromycetes</taxon>
        <taxon>OSLEUM clade</taxon>
        <taxon>Lecanoromycetidae</taxon>
        <taxon>Caliciales</taxon>
        <taxon>Physciaceae</taxon>
        <taxon>Heterodermia</taxon>
    </lineage>
</organism>
<feature type="domain" description="Subtelomeric hrmA-associated cluster protein AFUB-079030/YDR124W-like helical bundle" evidence="2">
    <location>
        <begin position="212"/>
        <end position="351"/>
    </location>
</feature>
<dbReference type="EMBL" id="CAJPDS010000095">
    <property type="protein sequence ID" value="CAF9936859.1"/>
    <property type="molecule type" value="Genomic_DNA"/>
</dbReference>
<dbReference type="PANTHER" id="PTHR36102">
    <property type="entry name" value="CHROMOSOME 10, WHOLE GENOME SHOTGUN SEQUENCE"/>
    <property type="match status" value="1"/>
</dbReference>
<keyword evidence="4" id="KW-1185">Reference proteome</keyword>
<comment type="caution">
    <text evidence="3">The sequence shown here is derived from an EMBL/GenBank/DDBJ whole genome shotgun (WGS) entry which is preliminary data.</text>
</comment>
<dbReference type="AlphaFoldDB" id="A0A8H3G5D0"/>
<evidence type="ECO:0000313" key="4">
    <source>
        <dbReference type="Proteomes" id="UP000664521"/>
    </source>
</evidence>
<dbReference type="InterPro" id="IPR021264">
    <property type="entry name" value="AFUB_079030/YDR124W-like"/>
</dbReference>
<protein>
    <recommendedName>
        <fullName evidence="2">Subtelomeric hrmA-associated cluster protein AFUB-079030/YDR124W-like helical bundle domain-containing protein</fullName>
    </recommendedName>
</protein>
<gene>
    <name evidence="3" type="ORF">HETSPECPRED_010482</name>
</gene>
<sequence>MVKNIVPQRLCQGLGHFESEKTASGAHTANNPSTEICEVSPGHESSSTALTPRLSQVQASAFVTCFLDCAGLVQVVSSPLLHPRQEDLIPAGLRQRFAQVLAEQNPGLFIDPNCFRDSKETRNSQPGPKFSEARARTLESQPIRFKRTLSNETCLAKRRKSGVQSPSKSEDVMSILGGPTIKNENGINTGDEEDSDEADQYVGAGIMLEAIRIDDDTKIWDIIDTRLKQMKQDACRKIAKDWIRDIEPRKQTKYPYNGGTSRQNSMRLHGDKNAGEFTRPPWWCSTEGWKEGIGCRHKEPDHQKKAERLVLVKHILRSFPVAVLQESTKESSRELNSESWNHLQEIYSLRRLQERYKDHEIDGSTIVHVEMPKMPTSSIRKRGVTKLADGKTKEKPGPLLTHTNYHSASMSSNAQAADVILAPSDIKGSELDSAIDSYPPRIPLDKESNELGDFNGADMAYNTPSSSLHEDGYPSTSTSGNTLACTTPGCEDAMSLEHMEFYQSATKNESSPYPDFEHSSGVRDVRACGASADVDMQLCDSDSFGFGNPHIGNAQARNELWNGIEGASSNQASSFDTQNDYACGSSTTSLPQEQSMGNNLSNPPVMDVQTMPQSLNPTIVYRHSHYHKTNLINSTLDPRTIPLDDPLTLGSLVGHGQSHLSEPSRSSMLNMPVQQMSHYTAASPGHLALGETARD</sequence>
<dbReference type="Pfam" id="PF11001">
    <property type="entry name" value="AFUB_07903_YDR124W_hel"/>
    <property type="match status" value="1"/>
</dbReference>
<reference evidence="3" key="1">
    <citation type="submission" date="2021-03" db="EMBL/GenBank/DDBJ databases">
        <authorList>
            <person name="Tagirdzhanova G."/>
        </authorList>
    </citation>
    <scope>NUCLEOTIDE SEQUENCE</scope>
</reference>
<dbReference type="InterPro" id="IPR047092">
    <property type="entry name" value="AFUB_07903/YDR124W-like_hel"/>
</dbReference>
<proteinExistence type="predicted"/>
<accession>A0A8H3G5D0</accession>
<dbReference type="PANTHER" id="PTHR36102:SF1">
    <property type="entry name" value="YDR124W-LIKE HELICAL BUNDLE DOMAIN-CONTAINING PROTEIN"/>
    <property type="match status" value="1"/>
</dbReference>
<evidence type="ECO:0000259" key="2">
    <source>
        <dbReference type="Pfam" id="PF11001"/>
    </source>
</evidence>
<dbReference type="Proteomes" id="UP000664521">
    <property type="component" value="Unassembled WGS sequence"/>
</dbReference>
<name>A0A8H3G5D0_9LECA</name>
<feature type="region of interest" description="Disordered" evidence="1">
    <location>
        <begin position="156"/>
        <end position="196"/>
    </location>
</feature>
<feature type="region of interest" description="Disordered" evidence="1">
    <location>
        <begin position="253"/>
        <end position="272"/>
    </location>
</feature>
<evidence type="ECO:0000313" key="3">
    <source>
        <dbReference type="EMBL" id="CAF9936859.1"/>
    </source>
</evidence>